<evidence type="ECO:0000256" key="12">
    <source>
        <dbReference type="ARBA" id="ARBA00049473"/>
    </source>
</evidence>
<feature type="binding site" evidence="17">
    <location>
        <position position="160"/>
    </location>
    <ligand>
        <name>Mg(2+)</name>
        <dbReference type="ChEBI" id="CHEBI:18420"/>
    </ligand>
</feature>
<dbReference type="FunFam" id="3.40.50.970:FF:000004">
    <property type="entry name" value="Transketolase"/>
    <property type="match status" value="1"/>
</dbReference>
<evidence type="ECO:0000256" key="4">
    <source>
        <dbReference type="ARBA" id="ARBA00007131"/>
    </source>
</evidence>
<dbReference type="InterPro" id="IPR005478">
    <property type="entry name" value="Transketolase_bac-like"/>
</dbReference>
<gene>
    <name evidence="20" type="ORF">DC28_12305</name>
</gene>
<dbReference type="NCBIfam" id="TIGR00232">
    <property type="entry name" value="tktlase_bact"/>
    <property type="match status" value="1"/>
</dbReference>
<dbReference type="GO" id="GO:0005829">
    <property type="term" value="C:cytosol"/>
    <property type="evidence" value="ECO:0007669"/>
    <property type="project" value="TreeGrafter"/>
</dbReference>
<evidence type="ECO:0000259" key="19">
    <source>
        <dbReference type="SMART" id="SM00861"/>
    </source>
</evidence>
<comment type="cofactor">
    <cofactor evidence="1">
        <name>Ca(2+)</name>
        <dbReference type="ChEBI" id="CHEBI:29108"/>
    </cofactor>
</comment>
<feature type="domain" description="Transketolase-like pyrimidine-binding" evidence="19">
    <location>
        <begin position="354"/>
        <end position="525"/>
    </location>
</feature>
<dbReference type="InterPro" id="IPR029061">
    <property type="entry name" value="THDP-binding"/>
</dbReference>
<evidence type="ECO:0000256" key="14">
    <source>
        <dbReference type="PIRSR" id="PIRSR605478-1"/>
    </source>
</evidence>
<comment type="subunit">
    <text evidence="5">Homodimer.</text>
</comment>
<comment type="cofactor">
    <cofactor evidence="3">
        <name>Co(2+)</name>
        <dbReference type="ChEBI" id="CHEBI:48828"/>
    </cofactor>
</comment>
<feature type="binding site" evidence="16">
    <location>
        <position position="265"/>
    </location>
    <ligand>
        <name>thiamine diphosphate</name>
        <dbReference type="ChEBI" id="CHEBI:58937"/>
    </ligand>
</feature>
<dbReference type="InterPro" id="IPR005474">
    <property type="entry name" value="Transketolase_N"/>
</dbReference>
<evidence type="ECO:0000256" key="8">
    <source>
        <dbReference type="ARBA" id="ARBA00022723"/>
    </source>
</evidence>
<feature type="binding site" evidence="17">
    <location>
        <position position="192"/>
    </location>
    <ligand>
        <name>Mg(2+)</name>
        <dbReference type="ChEBI" id="CHEBI:18420"/>
    </ligand>
</feature>
<dbReference type="Gene3D" id="3.40.50.970">
    <property type="match status" value="2"/>
</dbReference>
<evidence type="ECO:0000256" key="3">
    <source>
        <dbReference type="ARBA" id="ARBA00001941"/>
    </source>
</evidence>
<protein>
    <recommendedName>
        <fullName evidence="6 13">Transketolase</fullName>
        <ecNumber evidence="6 13">2.2.1.1</ecNumber>
    </recommendedName>
</protein>
<feature type="binding site" evidence="15">
    <location>
        <position position="384"/>
    </location>
    <ligand>
        <name>substrate</name>
    </ligand>
</feature>
<comment type="catalytic activity">
    <reaction evidence="12">
        <text>D-sedoheptulose 7-phosphate + D-glyceraldehyde 3-phosphate = aldehydo-D-ribose 5-phosphate + D-xylulose 5-phosphate</text>
        <dbReference type="Rhea" id="RHEA:10508"/>
        <dbReference type="ChEBI" id="CHEBI:57483"/>
        <dbReference type="ChEBI" id="CHEBI:57737"/>
        <dbReference type="ChEBI" id="CHEBI:58273"/>
        <dbReference type="ChEBI" id="CHEBI:59776"/>
        <dbReference type="EC" id="2.2.1.1"/>
    </reaction>
</comment>
<evidence type="ECO:0000256" key="7">
    <source>
        <dbReference type="ARBA" id="ARBA00022679"/>
    </source>
</evidence>
<evidence type="ECO:0000256" key="2">
    <source>
        <dbReference type="ARBA" id="ARBA00001936"/>
    </source>
</evidence>
<dbReference type="InterPro" id="IPR009014">
    <property type="entry name" value="Transketo_C/PFOR_II"/>
</dbReference>
<keyword evidence="8 17" id="KW-0479">Metal-binding</keyword>
<keyword evidence="21" id="KW-1185">Reference proteome</keyword>
<keyword evidence="11 16" id="KW-0786">Thiamine pyrophosphate</keyword>
<dbReference type="EC" id="2.2.1.1" evidence="6 13"/>
<dbReference type="AlphaFoldDB" id="A0A098QUH4"/>
<dbReference type="GO" id="GO:0004802">
    <property type="term" value="F:transketolase activity"/>
    <property type="evidence" value="ECO:0007669"/>
    <property type="project" value="UniProtKB-UniRule"/>
</dbReference>
<evidence type="ECO:0000256" key="17">
    <source>
        <dbReference type="PIRSR" id="PIRSR605478-4"/>
    </source>
</evidence>
<comment type="cofactor">
    <cofactor evidence="17">
        <name>Mg(2+)</name>
        <dbReference type="ChEBI" id="CHEBI:18420"/>
    </cofactor>
    <text evidence="17">Binds 1 Mg(2+) ion per subunit. Can also utilize other divalent metal cations, such as Ca(2+), Mn(2+) and Co(2+).</text>
</comment>
<feature type="binding site" evidence="15">
    <location>
        <position position="461"/>
    </location>
    <ligand>
        <name>substrate</name>
    </ligand>
</feature>
<name>A0A098QUH4_9SPIO</name>
<dbReference type="FunFam" id="3.40.50.970:FF:000045">
    <property type="entry name" value="Transketolase"/>
    <property type="match status" value="1"/>
</dbReference>
<dbReference type="Pfam" id="PF22613">
    <property type="entry name" value="Transketolase_C_1"/>
    <property type="match status" value="1"/>
</dbReference>
<comment type="cofactor">
    <cofactor evidence="16">
        <name>thiamine diphosphate</name>
        <dbReference type="ChEBI" id="CHEBI:58937"/>
    </cofactor>
    <text evidence="16">Binds 1 thiamine pyrophosphate per subunit. During the reaction, the substrate forms a covalent intermediate with the cofactor.</text>
</comment>
<feature type="binding site" evidence="16">
    <location>
        <position position="437"/>
    </location>
    <ligand>
        <name>thiamine diphosphate</name>
        <dbReference type="ChEBI" id="CHEBI:58937"/>
    </ligand>
</feature>
<feature type="binding site" evidence="15">
    <location>
        <position position="473"/>
    </location>
    <ligand>
        <name>substrate</name>
    </ligand>
</feature>
<dbReference type="EMBL" id="JNUP01000067">
    <property type="protein sequence ID" value="KGE71231.1"/>
    <property type="molecule type" value="Genomic_DNA"/>
</dbReference>
<dbReference type="Gene3D" id="3.40.50.920">
    <property type="match status" value="1"/>
</dbReference>
<comment type="caution">
    <text evidence="20">The sequence shown here is derived from an EMBL/GenBank/DDBJ whole genome shotgun (WGS) entry which is preliminary data.</text>
</comment>
<dbReference type="PROSITE" id="PS00801">
    <property type="entry name" value="TRANSKETOLASE_1"/>
    <property type="match status" value="1"/>
</dbReference>
<dbReference type="SMART" id="SM00861">
    <property type="entry name" value="Transket_pyr"/>
    <property type="match status" value="1"/>
</dbReference>
<evidence type="ECO:0000256" key="5">
    <source>
        <dbReference type="ARBA" id="ARBA00011738"/>
    </source>
</evidence>
<dbReference type="PANTHER" id="PTHR43522">
    <property type="entry name" value="TRANSKETOLASE"/>
    <property type="match status" value="1"/>
</dbReference>
<feature type="binding site" evidence="15">
    <location>
        <position position="469"/>
    </location>
    <ligand>
        <name>substrate</name>
    </ligand>
</feature>
<organism evidence="20 21">
    <name type="scientific">Spirochaeta lutea</name>
    <dbReference type="NCBI Taxonomy" id="1480694"/>
    <lineage>
        <taxon>Bacteria</taxon>
        <taxon>Pseudomonadati</taxon>
        <taxon>Spirochaetota</taxon>
        <taxon>Spirochaetia</taxon>
        <taxon>Spirochaetales</taxon>
        <taxon>Spirochaetaceae</taxon>
        <taxon>Spirochaeta</taxon>
    </lineage>
</organism>
<evidence type="ECO:0000313" key="20">
    <source>
        <dbReference type="EMBL" id="KGE71231.1"/>
    </source>
</evidence>
<keyword evidence="9" id="KW-0106">Calcium</keyword>
<dbReference type="eggNOG" id="COG0021">
    <property type="taxonomic scope" value="Bacteria"/>
</dbReference>
<feature type="binding site" evidence="15">
    <location>
        <position position="357"/>
    </location>
    <ligand>
        <name>substrate</name>
    </ligand>
</feature>
<evidence type="ECO:0000256" key="18">
    <source>
        <dbReference type="PIRSR" id="PIRSR605478-5"/>
    </source>
</evidence>
<dbReference type="GO" id="GO:0006098">
    <property type="term" value="P:pentose-phosphate shunt"/>
    <property type="evidence" value="ECO:0007669"/>
    <property type="project" value="TreeGrafter"/>
</dbReference>
<dbReference type="CDD" id="cd02012">
    <property type="entry name" value="TPP_TK"/>
    <property type="match status" value="1"/>
</dbReference>
<comment type="cofactor">
    <cofactor evidence="2">
        <name>Mn(2+)</name>
        <dbReference type="ChEBI" id="CHEBI:29035"/>
    </cofactor>
</comment>
<dbReference type="SUPFAM" id="SSF52518">
    <property type="entry name" value="Thiamin diphosphate-binding fold (THDP-binding)"/>
    <property type="match status" value="2"/>
</dbReference>
<feature type="active site" description="Proton donor" evidence="14">
    <location>
        <position position="411"/>
    </location>
</feature>
<feature type="binding site" evidence="15">
    <location>
        <position position="31"/>
    </location>
    <ligand>
        <name>substrate</name>
    </ligand>
</feature>
<feature type="binding site" evidence="16">
    <location>
        <position position="190"/>
    </location>
    <ligand>
        <name>thiamine diphosphate</name>
        <dbReference type="ChEBI" id="CHEBI:58937"/>
    </ligand>
</feature>
<accession>A0A098QUH4</accession>
<dbReference type="STRING" id="1480694.DC28_12305"/>
<evidence type="ECO:0000313" key="21">
    <source>
        <dbReference type="Proteomes" id="UP000029692"/>
    </source>
</evidence>
<dbReference type="GO" id="GO:0046872">
    <property type="term" value="F:metal ion binding"/>
    <property type="evidence" value="ECO:0007669"/>
    <property type="project" value="UniProtKB-KW"/>
</dbReference>
<dbReference type="InterPro" id="IPR005475">
    <property type="entry name" value="Transketolase-like_Pyr-bd"/>
</dbReference>
<dbReference type="Pfam" id="PF00456">
    <property type="entry name" value="Transketolase_N"/>
    <property type="match status" value="1"/>
</dbReference>
<sequence length="660" mass="71413">MGEIQIEEIGRLAANIRVLSADAVQRANSGHPGLPLGMAELAATLYTRVLHHYPGDPQWAGRDRFVLSAGHGSMLLYSILHLCGYELSMEELTQFRQYGSKTPGHPEFGVTPGVETTTGPLGQGLSNAVGMAMEQEHLAARYNRPGHEIFSYHTYVLVGDGCMMEGITSEAASLAGHLGLGRLICFYDSNAITIEGSTELAFSESVADRFRAYGWQVLEADPYDSTSILRAVDQAKAVTTRPSLIVLPSIIGKGAEGLEGSHKVHGAPLGAEAVAKMKTKLGFDPAGEFQVSAKVSSHIQSLQGGWKASWDDWNARLTAWAEAYPELAREYRSLDSQIPQAEVAWPDFEPGKSIATRKANGAVMQAVAQAYPGLLGGSADLSPSTNTTLTEYEDFSPQNPQGRNLHFGVREHAMAGIMNGLAASGRLRPFGSTFLTFSDYLRPSIRLAALSKIAPIYVFTHDSFYVGEDGPTHQPIEHICSLRAIIDHVLIRPGDAQECIAAWQIALEIRDKPVSLLMTRQNLEVYPKPEGWLELARRGAYQVHQTGSGSPDLTVLATGSEVSLSLESAKLLGLNIRVVSILSLELVGSWSSQEQQALFGPLDRRVAVEASRGMSWHAYIIPGNTYGIDSYCASAPGEVVAEKIGFTPQALADWLAERAK</sequence>
<feature type="binding site" evidence="17">
    <location>
        <position position="190"/>
    </location>
    <ligand>
        <name>Mg(2+)</name>
        <dbReference type="ChEBI" id="CHEBI:18420"/>
    </ligand>
</feature>
<proteinExistence type="inferred from homology"/>
<feature type="binding site" evidence="16">
    <location>
        <position position="71"/>
    </location>
    <ligand>
        <name>thiamine diphosphate</name>
        <dbReference type="ChEBI" id="CHEBI:58937"/>
    </ligand>
</feature>
<dbReference type="InterPro" id="IPR049557">
    <property type="entry name" value="Transketolase_CS"/>
</dbReference>
<reference evidence="20 21" key="1">
    <citation type="submission" date="2014-05" db="EMBL/GenBank/DDBJ databases">
        <title>De novo Genome Sequence of Spirocheata sp.</title>
        <authorList>
            <person name="Shivani Y."/>
            <person name="Subhash Y."/>
            <person name="Tushar L."/>
            <person name="Sasikala C."/>
            <person name="Ramana C.V."/>
        </authorList>
    </citation>
    <scope>NUCLEOTIDE SEQUENCE [LARGE SCALE GENOMIC DNA]</scope>
    <source>
        <strain evidence="20 21">JC230</strain>
    </source>
</reference>
<evidence type="ECO:0000256" key="11">
    <source>
        <dbReference type="ARBA" id="ARBA00023052"/>
    </source>
</evidence>
<feature type="site" description="Important for catalytic activity" evidence="18">
    <location>
        <position position="31"/>
    </location>
</feature>
<evidence type="ECO:0000256" key="13">
    <source>
        <dbReference type="NCBIfam" id="TIGR00232"/>
    </source>
</evidence>
<dbReference type="InterPro" id="IPR033247">
    <property type="entry name" value="Transketolase_fam"/>
</dbReference>
<feature type="binding site" evidence="15">
    <location>
        <position position="520"/>
    </location>
    <ligand>
        <name>substrate</name>
    </ligand>
</feature>
<feature type="binding site" evidence="16">
    <location>
        <begin position="119"/>
        <end position="121"/>
    </location>
    <ligand>
        <name>thiamine diphosphate</name>
        <dbReference type="ChEBI" id="CHEBI:58937"/>
    </ligand>
</feature>
<comment type="similarity">
    <text evidence="4">Belongs to the transketolase family.</text>
</comment>
<dbReference type="PANTHER" id="PTHR43522:SF10">
    <property type="entry name" value="TRANSKETOLASE"/>
    <property type="match status" value="1"/>
</dbReference>
<dbReference type="Pfam" id="PF02779">
    <property type="entry name" value="Transket_pyr"/>
    <property type="match status" value="1"/>
</dbReference>
<evidence type="ECO:0000256" key="16">
    <source>
        <dbReference type="PIRSR" id="PIRSR605478-3"/>
    </source>
</evidence>
<evidence type="ECO:0000256" key="1">
    <source>
        <dbReference type="ARBA" id="ARBA00001913"/>
    </source>
</evidence>
<dbReference type="RefSeq" id="WP_037548946.1">
    <property type="nucleotide sequence ID" value="NZ_JNUP01000067.1"/>
</dbReference>
<dbReference type="CDD" id="cd07033">
    <property type="entry name" value="TPP_PYR_DXS_TK_like"/>
    <property type="match status" value="1"/>
</dbReference>
<feature type="binding site" evidence="16">
    <location>
        <position position="161"/>
    </location>
    <ligand>
        <name>thiamine diphosphate</name>
        <dbReference type="ChEBI" id="CHEBI:58937"/>
    </ligand>
</feature>
<feature type="binding site" evidence="15">
    <location>
        <position position="265"/>
    </location>
    <ligand>
        <name>substrate</name>
    </ligand>
</feature>
<feature type="site" description="Important for catalytic activity" evidence="18">
    <location>
        <position position="265"/>
    </location>
</feature>
<dbReference type="InterPro" id="IPR055152">
    <property type="entry name" value="Transketolase-like_C_2"/>
</dbReference>
<dbReference type="Proteomes" id="UP000029692">
    <property type="component" value="Unassembled WGS sequence"/>
</dbReference>
<dbReference type="SUPFAM" id="SSF52922">
    <property type="entry name" value="TK C-terminal domain-like"/>
    <property type="match status" value="1"/>
</dbReference>
<evidence type="ECO:0000256" key="10">
    <source>
        <dbReference type="ARBA" id="ARBA00022842"/>
    </source>
</evidence>
<keyword evidence="10 17" id="KW-0460">Magnesium</keyword>
<evidence type="ECO:0000256" key="6">
    <source>
        <dbReference type="ARBA" id="ARBA00013152"/>
    </source>
</evidence>
<evidence type="ECO:0000256" key="9">
    <source>
        <dbReference type="ARBA" id="ARBA00022837"/>
    </source>
</evidence>
<keyword evidence="7" id="KW-0808">Transferase</keyword>
<evidence type="ECO:0000256" key="15">
    <source>
        <dbReference type="PIRSR" id="PIRSR605478-2"/>
    </source>
</evidence>